<dbReference type="GO" id="GO:0005886">
    <property type="term" value="C:plasma membrane"/>
    <property type="evidence" value="ECO:0007669"/>
    <property type="project" value="TreeGrafter"/>
</dbReference>
<evidence type="ECO:0008006" key="10">
    <source>
        <dbReference type="Google" id="ProtNLM"/>
    </source>
</evidence>
<proteinExistence type="inferred from homology"/>
<dbReference type="OrthoDB" id="340608at2759"/>
<dbReference type="PANTHER" id="PTHR10926">
    <property type="entry name" value="CELL CYCLE CONTROL PROTEIN 50"/>
    <property type="match status" value="1"/>
</dbReference>
<sequence>MRPPSSNFTNKHEPLPSQRPDNTAFTQQRLPAWQPLLSASIILPFFFLAGLTFVGIGIGLYYSSNNIKETEVSI</sequence>
<keyword evidence="9" id="KW-1185">Reference proteome</keyword>
<evidence type="ECO:0000256" key="3">
    <source>
        <dbReference type="ARBA" id="ARBA00022692"/>
    </source>
</evidence>
<reference evidence="8" key="1">
    <citation type="thesis" date="2020" institute="ProQuest LLC" country="789 East Eisenhower Parkway, Ann Arbor, MI, USA">
        <title>Comparative Genomics and Chromosome Evolution.</title>
        <authorList>
            <person name="Mudd A.B."/>
        </authorList>
    </citation>
    <scope>NUCLEOTIDE SEQUENCE</scope>
    <source>
        <strain evidence="8">HN-11 Male</strain>
        <tissue evidence="8">Kidney and liver</tissue>
    </source>
</reference>
<feature type="transmembrane region" description="Helical" evidence="7">
    <location>
        <begin position="41"/>
        <end position="62"/>
    </location>
</feature>
<dbReference type="AlphaFoldDB" id="A0A8J6FLV0"/>
<evidence type="ECO:0000256" key="6">
    <source>
        <dbReference type="SAM" id="MobiDB-lite"/>
    </source>
</evidence>
<comment type="subcellular location">
    <subcellularLocation>
        <location evidence="1">Membrane</location>
    </subcellularLocation>
</comment>
<protein>
    <recommendedName>
        <fullName evidence="10">Transmembrane protein 30A</fullName>
    </recommendedName>
</protein>
<feature type="region of interest" description="Disordered" evidence="6">
    <location>
        <begin position="1"/>
        <end position="23"/>
    </location>
</feature>
<accession>A0A8J6FLV0</accession>
<dbReference type="GO" id="GO:0045332">
    <property type="term" value="P:phospholipid translocation"/>
    <property type="evidence" value="ECO:0007669"/>
    <property type="project" value="TreeGrafter"/>
</dbReference>
<comment type="similarity">
    <text evidence="2">Belongs to the CDC50/LEM3 family.</text>
</comment>
<evidence type="ECO:0000313" key="8">
    <source>
        <dbReference type="EMBL" id="KAG9489721.1"/>
    </source>
</evidence>
<evidence type="ECO:0000256" key="2">
    <source>
        <dbReference type="ARBA" id="ARBA00009457"/>
    </source>
</evidence>
<organism evidence="8 9">
    <name type="scientific">Eleutherodactylus coqui</name>
    <name type="common">Puerto Rican coqui</name>
    <dbReference type="NCBI Taxonomy" id="57060"/>
    <lineage>
        <taxon>Eukaryota</taxon>
        <taxon>Metazoa</taxon>
        <taxon>Chordata</taxon>
        <taxon>Craniata</taxon>
        <taxon>Vertebrata</taxon>
        <taxon>Euteleostomi</taxon>
        <taxon>Amphibia</taxon>
        <taxon>Batrachia</taxon>
        <taxon>Anura</taxon>
        <taxon>Neobatrachia</taxon>
        <taxon>Hyloidea</taxon>
        <taxon>Eleutherodactylidae</taxon>
        <taxon>Eleutherodactylinae</taxon>
        <taxon>Eleutherodactylus</taxon>
        <taxon>Eleutherodactylus</taxon>
    </lineage>
</organism>
<keyword evidence="3 7" id="KW-0812">Transmembrane</keyword>
<dbReference type="EMBL" id="WNTK01000002">
    <property type="protein sequence ID" value="KAG9489721.1"/>
    <property type="molecule type" value="Genomic_DNA"/>
</dbReference>
<dbReference type="PANTHER" id="PTHR10926:SF19">
    <property type="entry name" value="CELL CYCLE CONTROL PROTEIN 50B"/>
    <property type="match status" value="1"/>
</dbReference>
<evidence type="ECO:0000256" key="4">
    <source>
        <dbReference type="ARBA" id="ARBA00022989"/>
    </source>
</evidence>
<dbReference type="Proteomes" id="UP000770717">
    <property type="component" value="Unassembled WGS sequence"/>
</dbReference>
<name>A0A8J6FLV0_ELECQ</name>
<evidence type="ECO:0000313" key="9">
    <source>
        <dbReference type="Proteomes" id="UP000770717"/>
    </source>
</evidence>
<evidence type="ECO:0000256" key="7">
    <source>
        <dbReference type="SAM" id="Phobius"/>
    </source>
</evidence>
<comment type="caution">
    <text evidence="8">The sequence shown here is derived from an EMBL/GenBank/DDBJ whole genome shotgun (WGS) entry which is preliminary data.</text>
</comment>
<dbReference type="InterPro" id="IPR005045">
    <property type="entry name" value="CDC50/LEM3_fam"/>
</dbReference>
<keyword evidence="5 7" id="KW-0472">Membrane</keyword>
<dbReference type="GO" id="GO:0005794">
    <property type="term" value="C:Golgi apparatus"/>
    <property type="evidence" value="ECO:0007669"/>
    <property type="project" value="TreeGrafter"/>
</dbReference>
<keyword evidence="4 7" id="KW-1133">Transmembrane helix</keyword>
<dbReference type="GO" id="GO:0005783">
    <property type="term" value="C:endoplasmic reticulum"/>
    <property type="evidence" value="ECO:0007669"/>
    <property type="project" value="TreeGrafter"/>
</dbReference>
<evidence type="ECO:0000256" key="5">
    <source>
        <dbReference type="ARBA" id="ARBA00023136"/>
    </source>
</evidence>
<evidence type="ECO:0000256" key="1">
    <source>
        <dbReference type="ARBA" id="ARBA00004370"/>
    </source>
</evidence>
<gene>
    <name evidence="8" type="ORF">GDO78_005583</name>
</gene>